<dbReference type="GO" id="GO:0016757">
    <property type="term" value="F:glycosyltransferase activity"/>
    <property type="evidence" value="ECO:0007669"/>
    <property type="project" value="UniProtKB-KW"/>
</dbReference>
<sequence>MPDKNYILNKEGAEQKLQRMSLELAEHLSGDDSPVVLIGIRNSGTVIAQKAAALLKNDVPNDVKVISVSMDKTHPTTVELSEKINFDGLHVVIIDDVTNSGRTLLYALKPLLDFHPKSIQTFVLVERMHKLFPVSPDYVGLSVATTIQEHINVEVEGDVVSGAYIV</sequence>
<feature type="domain" description="Phosphoribosyltransferase" evidence="1">
    <location>
        <begin position="7"/>
        <end position="153"/>
    </location>
</feature>
<dbReference type="InterPro" id="IPR000836">
    <property type="entry name" value="PRTase_dom"/>
</dbReference>
<keyword evidence="2" id="KW-0808">Transferase</keyword>
<protein>
    <submittedName>
        <fullName evidence="2">Phosphoribosyltransferase</fullName>
    </submittedName>
</protein>
<keyword evidence="2" id="KW-0328">Glycosyltransferase</keyword>
<keyword evidence="3" id="KW-1185">Reference proteome</keyword>
<gene>
    <name evidence="2" type="ORF">GWC95_14140</name>
</gene>
<dbReference type="PANTHER" id="PTHR11608:SF0">
    <property type="entry name" value="BIFUNCTIONAL PROTEIN PYRR"/>
    <property type="match status" value="1"/>
</dbReference>
<dbReference type="PANTHER" id="PTHR11608">
    <property type="entry name" value="BIFUNCTIONAL PROTEIN PYRR"/>
    <property type="match status" value="1"/>
</dbReference>
<organism evidence="2 3">
    <name type="scientific">Sediminibacterium roseum</name>
    <dbReference type="NCBI Taxonomy" id="1978412"/>
    <lineage>
        <taxon>Bacteria</taxon>
        <taxon>Pseudomonadati</taxon>
        <taxon>Bacteroidota</taxon>
        <taxon>Chitinophagia</taxon>
        <taxon>Chitinophagales</taxon>
        <taxon>Chitinophagaceae</taxon>
        <taxon>Sediminibacterium</taxon>
    </lineage>
</organism>
<dbReference type="RefSeq" id="WP_161819367.1">
    <property type="nucleotide sequence ID" value="NZ_JAACJS010000015.1"/>
</dbReference>
<evidence type="ECO:0000313" key="3">
    <source>
        <dbReference type="Proteomes" id="UP000753802"/>
    </source>
</evidence>
<dbReference type="EMBL" id="JAACJS010000015">
    <property type="protein sequence ID" value="NCI51068.1"/>
    <property type="molecule type" value="Genomic_DNA"/>
</dbReference>
<dbReference type="CDD" id="cd06223">
    <property type="entry name" value="PRTases_typeI"/>
    <property type="match status" value="1"/>
</dbReference>
<accession>A0ABX0A0W9</accession>
<dbReference type="SUPFAM" id="SSF53271">
    <property type="entry name" value="PRTase-like"/>
    <property type="match status" value="1"/>
</dbReference>
<proteinExistence type="predicted"/>
<reference evidence="2 3" key="1">
    <citation type="submission" date="2020-01" db="EMBL/GenBank/DDBJ databases">
        <title>Genome analysis.</title>
        <authorList>
            <person name="Wu S."/>
            <person name="Wang G."/>
        </authorList>
    </citation>
    <scope>NUCLEOTIDE SEQUENCE [LARGE SCALE GENOMIC DNA]</scope>
    <source>
        <strain evidence="2 3">SYL130</strain>
    </source>
</reference>
<dbReference type="InterPro" id="IPR050137">
    <property type="entry name" value="PyrR_bifunctional"/>
</dbReference>
<dbReference type="Proteomes" id="UP000753802">
    <property type="component" value="Unassembled WGS sequence"/>
</dbReference>
<dbReference type="Gene3D" id="3.40.50.2020">
    <property type="match status" value="1"/>
</dbReference>
<dbReference type="Pfam" id="PF00156">
    <property type="entry name" value="Pribosyltran"/>
    <property type="match status" value="1"/>
</dbReference>
<name>A0ABX0A0W9_9BACT</name>
<dbReference type="InterPro" id="IPR029057">
    <property type="entry name" value="PRTase-like"/>
</dbReference>
<evidence type="ECO:0000259" key="1">
    <source>
        <dbReference type="Pfam" id="PF00156"/>
    </source>
</evidence>
<comment type="caution">
    <text evidence="2">The sequence shown here is derived from an EMBL/GenBank/DDBJ whole genome shotgun (WGS) entry which is preliminary data.</text>
</comment>
<evidence type="ECO:0000313" key="2">
    <source>
        <dbReference type="EMBL" id="NCI51068.1"/>
    </source>
</evidence>